<dbReference type="PANTHER" id="PTHR37734">
    <property type="entry name" value="LARGE RIBOSOMAL RNA SUBUNIT ACCUMULATION PROTEIN YCED HOMOLOG 2, CHLOROPLASTIC"/>
    <property type="match status" value="1"/>
</dbReference>
<sequence>MSKTYHPISHLVDPIRPLPLPKHRDHVRTPASLCDARTRTRASSPSGGDLVPPQRLEKKGRRVHRARRRLVTISTSDGRWHGEWSCDYVFSLRELGLADIVEEEQADAEVLVSLAIQKHAGFGFSVEGRIVTSFTGRCSSCFSAYSKEINTTFKVWVLSSSRSNPLQLPEIVGSDPSVIYVKPGSEADLDSLIRDTIRLAASAKDTCSESCQRSTPIWNYIDGKSTYDRRWYRLLEIRNAYKDVLQG</sequence>
<accession>A0A1D1Y4T8</accession>
<dbReference type="PANTHER" id="PTHR37734:SF1">
    <property type="entry name" value="LARGE RIBOSOMAL RNA SUBUNIT ACCUMULATION PROTEIN YCED HOMOLOG 2, CHLOROPLASTIC"/>
    <property type="match status" value="1"/>
</dbReference>
<proteinExistence type="predicted"/>
<gene>
    <name evidence="2" type="primary">At1g48040</name>
    <name evidence="2" type="ORF">g.65355</name>
</gene>
<dbReference type="AlphaFoldDB" id="A0A1D1Y4T8"/>
<dbReference type="InterPro" id="IPR003772">
    <property type="entry name" value="YceD"/>
</dbReference>
<dbReference type="Pfam" id="PF02620">
    <property type="entry name" value="YceD"/>
    <property type="match status" value="1"/>
</dbReference>
<feature type="region of interest" description="Disordered" evidence="1">
    <location>
        <begin position="16"/>
        <end position="62"/>
    </location>
</feature>
<evidence type="ECO:0000256" key="1">
    <source>
        <dbReference type="SAM" id="MobiDB-lite"/>
    </source>
</evidence>
<evidence type="ECO:0000313" key="2">
    <source>
        <dbReference type="EMBL" id="JAT49680.1"/>
    </source>
</evidence>
<name>A0A1D1Y4T8_9ARAE</name>
<protein>
    <submittedName>
        <fullName evidence="2">Uncharacterized protein</fullName>
    </submittedName>
</protein>
<dbReference type="EMBL" id="GDJX01018256">
    <property type="protein sequence ID" value="JAT49680.1"/>
    <property type="molecule type" value="Transcribed_RNA"/>
</dbReference>
<reference evidence="2" key="1">
    <citation type="submission" date="2015-07" db="EMBL/GenBank/DDBJ databases">
        <title>Transcriptome Assembly of Anthurium amnicola.</title>
        <authorList>
            <person name="Suzuki J."/>
        </authorList>
    </citation>
    <scope>NUCLEOTIDE SEQUENCE</scope>
</reference>
<dbReference type="InterPro" id="IPR044985">
    <property type="entry name" value="YceD_plant"/>
</dbReference>
<organism evidence="2">
    <name type="scientific">Anthurium amnicola</name>
    <dbReference type="NCBI Taxonomy" id="1678845"/>
    <lineage>
        <taxon>Eukaryota</taxon>
        <taxon>Viridiplantae</taxon>
        <taxon>Streptophyta</taxon>
        <taxon>Embryophyta</taxon>
        <taxon>Tracheophyta</taxon>
        <taxon>Spermatophyta</taxon>
        <taxon>Magnoliopsida</taxon>
        <taxon>Liliopsida</taxon>
        <taxon>Araceae</taxon>
        <taxon>Pothoideae</taxon>
        <taxon>Potheae</taxon>
        <taxon>Anthurium</taxon>
    </lineage>
</organism>